<dbReference type="EMBL" id="LAZR01001115">
    <property type="protein sequence ID" value="KKN50401.1"/>
    <property type="molecule type" value="Genomic_DNA"/>
</dbReference>
<protein>
    <submittedName>
        <fullName evidence="2">Uncharacterized protein</fullName>
    </submittedName>
</protein>
<accession>A0A0F9TMV8</accession>
<evidence type="ECO:0000313" key="2">
    <source>
        <dbReference type="EMBL" id="KKN50401.1"/>
    </source>
</evidence>
<proteinExistence type="predicted"/>
<keyword evidence="1" id="KW-0812">Transmembrane</keyword>
<gene>
    <name evidence="2" type="ORF">LCGC14_0633220</name>
</gene>
<reference evidence="2" key="1">
    <citation type="journal article" date="2015" name="Nature">
        <title>Complex archaea that bridge the gap between prokaryotes and eukaryotes.</title>
        <authorList>
            <person name="Spang A."/>
            <person name="Saw J.H."/>
            <person name="Jorgensen S.L."/>
            <person name="Zaremba-Niedzwiedzka K."/>
            <person name="Martijn J."/>
            <person name="Lind A.E."/>
            <person name="van Eijk R."/>
            <person name="Schleper C."/>
            <person name="Guy L."/>
            <person name="Ettema T.J."/>
        </authorList>
    </citation>
    <scope>NUCLEOTIDE SEQUENCE</scope>
</reference>
<comment type="caution">
    <text evidence="2">The sequence shown here is derived from an EMBL/GenBank/DDBJ whole genome shotgun (WGS) entry which is preliminary data.</text>
</comment>
<sequence length="68" mass="7320">MNTSTINFVRLKNTFDASKSLLQFTALIGLSFIVIPSVVLITLAVVSIYGYLQAAPDLISVISRLFGG</sequence>
<keyword evidence="1" id="KW-1133">Transmembrane helix</keyword>
<dbReference type="AlphaFoldDB" id="A0A0F9TMV8"/>
<keyword evidence="1" id="KW-0472">Membrane</keyword>
<name>A0A0F9TMV8_9ZZZZ</name>
<feature type="transmembrane region" description="Helical" evidence="1">
    <location>
        <begin position="21"/>
        <end position="52"/>
    </location>
</feature>
<evidence type="ECO:0000256" key="1">
    <source>
        <dbReference type="SAM" id="Phobius"/>
    </source>
</evidence>
<organism evidence="2">
    <name type="scientific">marine sediment metagenome</name>
    <dbReference type="NCBI Taxonomy" id="412755"/>
    <lineage>
        <taxon>unclassified sequences</taxon>
        <taxon>metagenomes</taxon>
        <taxon>ecological metagenomes</taxon>
    </lineage>
</organism>